<dbReference type="Gene3D" id="3.90.1200.10">
    <property type="match status" value="1"/>
</dbReference>
<dbReference type="PANTHER" id="PTHR12149">
    <property type="entry name" value="FRUCTOSAMINE 3 KINASE-RELATED PROTEIN"/>
    <property type="match status" value="1"/>
</dbReference>
<sequence length="279" mass="31880">MVSEKWFAQLPLKQIESVTPVSGGDINEAFRVETIDATYFVLRQPNHDASFYDHEVEGLHLLSQAALVPQVIGSGTIGDDAFLILNWINTGHGSQRDLGHLVATVHQVHADQFGFHTNVTNGKLPKINTWQSDWLTFYFNQRLDVLVNRAEEHGLWNANRQHHFEQFKPQFELENAHRTILPSLLHGDLWSGNYLFTADGQPMLIDPDVFYGDRELDLAMTTIFGGFDEDFYDAYNQVYPIDPGFEDRLPGYQLYYLLAHLNLFGESYGGAVDRILSRY</sequence>
<comment type="similarity">
    <text evidence="1">Belongs to the fructosamine kinase family.</text>
</comment>
<proteinExistence type="inferred from homology"/>
<dbReference type="Proteomes" id="UP000028700">
    <property type="component" value="Unassembled WGS sequence"/>
</dbReference>
<reference evidence="2" key="1">
    <citation type="journal article" date="2014" name="Genome Announc.">
        <title>Draft Genome Sequence of Lactobacillus oryzae Strain SG293T.</title>
        <authorList>
            <person name="Tanizawa Y."/>
            <person name="Fujisawa T."/>
            <person name="Mochizuki T."/>
            <person name="Kaminuma E."/>
            <person name="Nakamura Y."/>
            <person name="Tohno M."/>
        </authorList>
    </citation>
    <scope>NUCLEOTIDE SEQUENCE [LARGE SCALE GENOMIC DNA]</scope>
    <source>
        <strain evidence="2">SG293</strain>
    </source>
</reference>
<dbReference type="Pfam" id="PF03881">
    <property type="entry name" value="Fructosamin_kin"/>
    <property type="match status" value="1"/>
</dbReference>
<comment type="caution">
    <text evidence="2">The sequence shown here is derived from an EMBL/GenBank/DDBJ whole genome shotgun (WGS) entry which is preliminary data.</text>
</comment>
<evidence type="ECO:0000256" key="1">
    <source>
        <dbReference type="PIRNR" id="PIRNR006221"/>
    </source>
</evidence>
<dbReference type="STRING" id="1291743.LOSG293_060580"/>
<keyword evidence="1 2" id="KW-0418">Kinase</keyword>
<dbReference type="EMBL" id="BBJM01000006">
    <property type="protein sequence ID" value="GAK47454.1"/>
    <property type="molecule type" value="Genomic_DNA"/>
</dbReference>
<evidence type="ECO:0000313" key="3">
    <source>
        <dbReference type="Proteomes" id="UP000028700"/>
    </source>
</evidence>
<name>A0A081BHD6_9LACO</name>
<keyword evidence="1" id="KW-0808">Transferase</keyword>
<protein>
    <submittedName>
        <fullName evidence="2">Fructosamine kinase family protein</fullName>
    </submittedName>
</protein>
<dbReference type="SUPFAM" id="SSF56112">
    <property type="entry name" value="Protein kinase-like (PK-like)"/>
    <property type="match status" value="1"/>
</dbReference>
<dbReference type="PANTHER" id="PTHR12149:SF8">
    <property type="entry name" value="PROTEIN-RIBULOSAMINE 3-KINASE"/>
    <property type="match status" value="1"/>
</dbReference>
<dbReference type="PIRSF" id="PIRSF006221">
    <property type="entry name" value="Ketosamine-3-kinase"/>
    <property type="match status" value="1"/>
</dbReference>
<dbReference type="OrthoDB" id="5291879at2"/>
<evidence type="ECO:0000313" key="2">
    <source>
        <dbReference type="EMBL" id="GAK47454.1"/>
    </source>
</evidence>
<dbReference type="eggNOG" id="COG3001">
    <property type="taxonomic scope" value="Bacteria"/>
</dbReference>
<keyword evidence="3" id="KW-1185">Reference proteome</keyword>
<dbReference type="RefSeq" id="WP_081919866.1">
    <property type="nucleotide sequence ID" value="NZ_BBAZ01000001.1"/>
</dbReference>
<dbReference type="InterPro" id="IPR016477">
    <property type="entry name" value="Fructo-/Ketosamine-3-kinase"/>
</dbReference>
<dbReference type="AlphaFoldDB" id="A0A081BHD6"/>
<dbReference type="InterPro" id="IPR011009">
    <property type="entry name" value="Kinase-like_dom_sf"/>
</dbReference>
<accession>A0A081BHD6</accession>
<gene>
    <name evidence="2" type="ORF">LOSG293_060580</name>
</gene>
<dbReference type="Gene3D" id="3.30.200.20">
    <property type="entry name" value="Phosphorylase Kinase, domain 1"/>
    <property type="match status" value="1"/>
</dbReference>
<dbReference type="GO" id="GO:0016301">
    <property type="term" value="F:kinase activity"/>
    <property type="evidence" value="ECO:0007669"/>
    <property type="project" value="UniProtKB-UniRule"/>
</dbReference>
<organism evidence="2 3">
    <name type="scientific">Secundilactobacillus oryzae JCM 18671</name>
    <dbReference type="NCBI Taxonomy" id="1291743"/>
    <lineage>
        <taxon>Bacteria</taxon>
        <taxon>Bacillati</taxon>
        <taxon>Bacillota</taxon>
        <taxon>Bacilli</taxon>
        <taxon>Lactobacillales</taxon>
        <taxon>Lactobacillaceae</taxon>
        <taxon>Secundilactobacillus</taxon>
    </lineage>
</organism>